<dbReference type="GO" id="GO:0005886">
    <property type="term" value="C:plasma membrane"/>
    <property type="evidence" value="ECO:0007669"/>
    <property type="project" value="UniProtKB-SubCell"/>
</dbReference>
<feature type="domain" description="G8" evidence="5">
    <location>
        <begin position="311"/>
        <end position="432"/>
    </location>
</feature>
<feature type="domain" description="CEMIP beta-helix" evidence="6">
    <location>
        <begin position="911"/>
        <end position="1097"/>
    </location>
</feature>
<evidence type="ECO:0000259" key="5">
    <source>
        <dbReference type="Pfam" id="PF10162"/>
    </source>
</evidence>
<evidence type="ECO:0000259" key="6">
    <source>
        <dbReference type="Pfam" id="PF24606"/>
    </source>
</evidence>
<keyword evidence="3" id="KW-0325">Glycoprotein</keyword>
<evidence type="ECO:0000256" key="2">
    <source>
        <dbReference type="ARBA" id="ARBA00022475"/>
    </source>
</evidence>
<evidence type="ECO:0000256" key="3">
    <source>
        <dbReference type="ARBA" id="ARBA00023180"/>
    </source>
</evidence>
<dbReference type="Pfam" id="PF08811">
    <property type="entry name" value="DUF1800"/>
    <property type="match status" value="2"/>
</dbReference>
<dbReference type="InterPro" id="IPR014917">
    <property type="entry name" value="DUF1800"/>
</dbReference>
<dbReference type="Pfam" id="PF24606">
    <property type="entry name" value="CEMIP_beta-hel"/>
    <property type="match status" value="1"/>
</dbReference>
<evidence type="ECO:0000256" key="4">
    <source>
        <dbReference type="SAM" id="MobiDB-lite"/>
    </source>
</evidence>
<dbReference type="InterPro" id="IPR011050">
    <property type="entry name" value="Pectin_lyase_fold/virulence"/>
</dbReference>
<name>A0AAD8Y6F7_9STRA</name>
<dbReference type="Proteomes" id="UP001224775">
    <property type="component" value="Unassembled WGS sequence"/>
</dbReference>
<keyword evidence="8" id="KW-1185">Reference proteome</keyword>
<feature type="compositionally biased region" description="Basic and acidic residues" evidence="4">
    <location>
        <begin position="104"/>
        <end position="137"/>
    </location>
</feature>
<keyword evidence="2" id="KW-1003">Cell membrane</keyword>
<reference evidence="7" key="1">
    <citation type="submission" date="2023-06" db="EMBL/GenBank/DDBJ databases">
        <title>Survivors Of The Sea: Transcriptome response of Skeletonema marinoi to long-term dormancy.</title>
        <authorList>
            <person name="Pinder M.I.M."/>
            <person name="Kourtchenko O."/>
            <person name="Robertson E.K."/>
            <person name="Larsson T."/>
            <person name="Maumus F."/>
            <person name="Osuna-Cruz C.M."/>
            <person name="Vancaester E."/>
            <person name="Stenow R."/>
            <person name="Vandepoele K."/>
            <person name="Ploug H."/>
            <person name="Bruchert V."/>
            <person name="Godhe A."/>
            <person name="Topel M."/>
        </authorList>
    </citation>
    <scope>NUCLEOTIDE SEQUENCE</scope>
    <source>
        <strain evidence="7">R05AC</strain>
    </source>
</reference>
<comment type="caution">
    <text evidence="7">The sequence shown here is derived from an EMBL/GenBank/DDBJ whole genome shotgun (WGS) entry which is preliminary data.</text>
</comment>
<dbReference type="PANTHER" id="PTHR43737:SF1">
    <property type="entry name" value="DUF1501 DOMAIN-CONTAINING PROTEIN"/>
    <property type="match status" value="1"/>
</dbReference>
<keyword evidence="2" id="KW-0472">Membrane</keyword>
<dbReference type="InterPro" id="IPR019316">
    <property type="entry name" value="G8_domain"/>
</dbReference>
<accession>A0AAD8Y6F7</accession>
<proteinExistence type="predicted"/>
<dbReference type="InterPro" id="IPR008979">
    <property type="entry name" value="Galactose-bd-like_sf"/>
</dbReference>
<dbReference type="Pfam" id="PF10162">
    <property type="entry name" value="G8"/>
    <property type="match status" value="1"/>
</dbReference>
<comment type="subcellular location">
    <subcellularLocation>
        <location evidence="1">Cell membrane</location>
    </subcellularLocation>
</comment>
<sequence length="3994" mass="442775">MKFQNAILSLATATLSGTNVVDAKIWTLRGLGKTNNNNINEVTNNNNNEVVVNNHSDPSENLQELFLEEEQGERRLPKKDKKKKKGEEKKDDDAEGASEKKKKKDGDKKKKDGDKKKKDGDDKKKDGDKKGKKDQKVGEAIYVDAPPDVAENAGCDDIVPESDRRVLSNGSRRRRAKAGDDKARAKTFSTKGNKDDLTSGRCPSFATDGELEQVAALGFRVDVPAEGKPGNCAPDAEVCEADEVGPDPTEVERGDADVKVNEEEEASRQLLEGRRLTGNTNQIGEFAPLNCNPVEFDCTGAAGLSTYVVGGEPVVVPCGICLVYDLGYGAEVTIGGLNIIGKLQVPNNYKSTLNTPYVLVQGELEMSDNQPISEDNTSMKIVLTGNSDVIFTPHEAVAGASSINMGEKPFLVAGGKLNIRGWDDAEGSKTWTPILSMATADRLYPDPIVGVTAAQNALSHLSDPSITCPNQVVHDFEDGVDFSVWSGGEGGILTYDEASGTLTETNLERDWQGFRLDFTKFTMDCPITQDATYLVTIRLKIEDPTLADGDISLCESTNNCPRLGRSIIKEAGQSGASNDKINLLPSSIGRNNEWFTFATEWTWDQSDLVNTVGQVFYLENFAPGQIIHMDEFQFELPSPKSYAPVLDPCNELVVNGDAENADGRGWHHYPMWSGRTYNFIPTILEETVDGAVNKYWHIENRIWIGDSLRFHVNHQCFMLGSTYSISLRARFTGKTHPVTYWFEIKGDTATEGYKYNKPLYCPQQSAADGWVTCSGDFVVDENYDFTSSPEIVLETQDENDSTGYVDWDFDDVSIKFKSGPAAGLEVGGSDAARWAVNSDVHITSSTLHGQDAQDGRVKAVSQKANGNVVLELENPITPVFSEKETPGYGVEIAVTSRNIKIIGEDDGTYNGGYLQVFHTPGVAQVIEGVEFFNMGQSSRKNRFAIQLLYNGNVEGTSISSNSIRKSNMRCISVDGTANATIASNVGAGIAGHCFYFDRISADNMVIDNLASNMNNRINWNNRIDGWDDYDADGFAIWSPFNHFIGNVAAGGHKRGFRYYLDWRTLGEDLIQVGGTLRVSPIGTFKDNKAHSNFRQGFHLADLEQFFQFRDPENVPVFENLSAYRNREQGIYAYNCVYCKFIRGFLSDNQKGIEIRRSDGITLQDFVIQGQTELFKNYVNDNNSHKLCGHSSWTYEGIHMMGTLWRLGHQDPGFGLRVKNVVLSGFDKLKEYYDNCPSTEPIGLSADTHYGAHFDYKTSFENVTVDDGRGIILDGCRASSYGYPDIVINDIDGSLDPDMSASSGALVSDQTYMTGLFGDNCKSTAGCMSYCAGVCLGMFTLFTERFGTENYKLKVTDTASGLSIDIPGNVRTYNERWNTYAYDGQRTFAASLPAGNYTAEFVDEFGNSVWPTYAEEQWAQAADCSGGVSIGDVTFIKPALDAATECADMIRNGDSANRTEVTPWLHTKWYGEIVNELKPGEGIDGGNAIAMDRTYHWTGIAQNLNSMCTDAVGGQFYEFNAWMQMTDADGNPATNVDPNKEWWRNMSPILTINDRQYRDASTKEYLYTAEHRDLAAVVRPYNNHQLSWARVHGIFKMMSGSSRVWIELERAPDNVKFILDSASLTPLTCSRDSLVKNGNLETNDSLYWDTYGGDLVLEVLHGAGPNGGHALKSSSRNWYDQTQSQPLNIDCVNAGDRIAFSAKIKTSTSCNIYSWDVNQRCNDLQLFTKKGNVHEYHRAGYITADTPDGDGWHHVHGIHVHSENGEKPDLARIYFPDANHNWDVYTADVKAYVLEQNCQALVMNPDMEEKDLYWTYTDKDRSKVKVITGSGGSGHALRVYDRDHSWRGLRQVLDPRCFVVGEEFTISAKFRLTDESLAGVTCDPNYQYNAYSGAQCPSVVIYGKKCASGDIYQQFWNAISDKTWDAEGWNNYEASFAVNSELAACKSVEVYIHQVNVNWNIEVDDVQISELTTLSPTLTPTGVPTEFVEEATVSPTKAPTAMPTLSTVMACPPNGENIELPAGPVMLERSSTLCIITKADVDSNGTKTEIAPVARSSNGGDWEKHAGEFAEALLYGKNFGDYDQGSQITLPQLASGQKYFIASYGTSTARRLTEAHEEQKAVARLMQQGTFGTTLSDLEGWNKGPVTKESAAEWVKEQMLLPLTSHREYFRERLNPRLTNPIRMGRNNHPCSANARWRKFIFSRKDGDHTGRFQQTFEAQYNEAVDHFITLKLNGFVRTTVKAIGFEDTTKTFEFNKEYLMCHLPQEEVDGWFWVRLDDGSCTHLKNPLVEFSPETTQPSYVVNIPNISGSLQVIDIELSDGQELISTVALDDALCDTLSDITEEGDAPVHGKLDDGTYVLFDPRLELQENTVASPESDGGGLIKTLTGDVTKCANVPRTFLNEDSCVLSYSATACGSSTAPDLQIDLNAQNLEELHELTGQYVYGLLGLPVVDKFGEKLENPCTPGLRSRWEIKAAGECTATALGTNTNASLVELLFESSDSNPFIRDINFPASGFTCESSDYISGIAEVEIIIGNQCFKRVHPEHMSVFDFTYWALDHTHPGNMVAMMDGESNPIKKWRDVNASAFLIFPSFPDAGSDVPPHPLERWITHGDKFPKLGRFGDMTLFVDLPNEMRTDEVAEYFGDTSGSSGSAVVTCGSPGEVANDPTLGKYFIAVHEKGTDWGLDQQKGDAFFNIALRAQDQLRQRVAFALSQILVVVDKAIGVEGDHTEAFVAYHDILVRNAFGNYRDILKQVAYNPLMAENLSYLQSKSTAHMWEHQQKHAFADENFAREIMQLFSTGLYELNKDGSHKVDENGELINAYTNDEIMSFARLWTGFDYQQTRGNMEDNTWFGNRVDPMRIEASWRDKFPKTDMTGGYIGDGYPLCVDLPDKMWLRRGARYRLLGSKYTPELMEDHPSFKNDLTMKHFVLEAGSKLKEALCNADEVGNCQYAMTVTLESNLLCTGKECDADTARVVDAGGELYYEYISPACVEQAFYRNAKKVIFKDRMKDSSCANPLLPYASEACCSVADVVAYRNPDYIYDQERVMFSTAGSRCEAMGKQLCDFNYINDLDDHKKGYHWTSDSCKIQVKVDSVGQVALVYKPNSYNHLHPHIDPNNRNFFKVYWDGDYPRNEIDGPDGNNCGNGVCEALETGGCLCDTNVFESRVFSRMPTSVDEVLSKLTIGAYDTLAYDDGTYSDSVTENDVTAYFKAGEEFTAETIFEVTDKNRRSFRFKNSMESVRVQGDSSLSFRNPSSFMSVLNTESTAGKAAYETDAALDHYLYHDNTAPFLALRMIQRMVTSNPSPRYVQAVADAFTSGQYMDIGSGIYGDMGAMTAAVILEPQARDETLDNDPFDGQFVEQVLQITRLSRGLEITPSDTVKLVYFDHLKDKVGQAPYEYDTVFSFFLPEYTPDGTTKIGQATLVAPEVVALDAPKTVELINGMFSMVKYGLSRCYGGFNSNWGSCTENDDFSNSYAHLTHEMAWDQPEAGEVHASAVVSELSLLLTAGRLSNTNFDIVKNAYLDKLPLAGHAAAHRMAVQLLLTTPEFHTTQTTIPSGLARPEPAEPVSSGVPYKAIVMVMLGGGADSFNMLVPHTCTGAKDMYQEYNEVRLDVALPKNDLIELNSVSNQVCEKFGVHPRYGNVAAMFNSGDLSWFTNTGVLDKETNKYEYWKDTVTQLFAHNWMQQAAQKVDPMKDAFGTGILGRIRDAATNQGRSVGAFSIDWSSAATSGKPGVNPSAVILNRNGVTKFNEKPSSDDMLITIKKLNEDVTPESGAFSDLWSDHLTTALATNERLYNTLSVKTVQTEFPNEHLSRQLEMVAKMIDSRGERGADADVFFSSKGGFDTHMNTLVNTDRLFGELDAAYGAFRQELEAKGIWDKVTLITVSDFARTLNPNGNAGVDHAWGGNYLIMGGSVKGGQIHGEYPDNLTDEGDRMLTRGRAIPTTGWEVVFRATAEWFGCDPADLPEILPNMETFTREDYWIPASNVFNM</sequence>
<dbReference type="InterPro" id="IPR055401">
    <property type="entry name" value="CEMIP_beta-hel_dom"/>
</dbReference>
<dbReference type="SUPFAM" id="SSF49785">
    <property type="entry name" value="Galactose-binding domain-like"/>
    <property type="match status" value="1"/>
</dbReference>
<organism evidence="7 8">
    <name type="scientific">Skeletonema marinoi</name>
    <dbReference type="NCBI Taxonomy" id="267567"/>
    <lineage>
        <taxon>Eukaryota</taxon>
        <taxon>Sar</taxon>
        <taxon>Stramenopiles</taxon>
        <taxon>Ochrophyta</taxon>
        <taxon>Bacillariophyta</taxon>
        <taxon>Coscinodiscophyceae</taxon>
        <taxon>Thalassiosirophycidae</taxon>
        <taxon>Thalassiosirales</taxon>
        <taxon>Skeletonemataceae</taxon>
        <taxon>Skeletonema</taxon>
        <taxon>Skeletonema marinoi-dohrnii complex</taxon>
    </lineage>
</organism>
<dbReference type="EMBL" id="JATAAI010000017">
    <property type="protein sequence ID" value="KAK1739975.1"/>
    <property type="molecule type" value="Genomic_DNA"/>
</dbReference>
<gene>
    <name evidence="7" type="ORF">QTG54_009734</name>
</gene>
<evidence type="ECO:0000256" key="1">
    <source>
        <dbReference type="ARBA" id="ARBA00004236"/>
    </source>
</evidence>
<dbReference type="InterPro" id="IPR010869">
    <property type="entry name" value="DUF1501"/>
</dbReference>
<dbReference type="Gene3D" id="2.60.120.260">
    <property type="entry name" value="Galactose-binding domain-like"/>
    <property type="match status" value="4"/>
</dbReference>
<feature type="region of interest" description="Disordered" evidence="4">
    <location>
        <begin position="66"/>
        <end position="201"/>
    </location>
</feature>
<evidence type="ECO:0000313" key="7">
    <source>
        <dbReference type="EMBL" id="KAK1739975.1"/>
    </source>
</evidence>
<dbReference type="Pfam" id="PF07394">
    <property type="entry name" value="DUF1501"/>
    <property type="match status" value="1"/>
</dbReference>
<protein>
    <submittedName>
        <fullName evidence="7">DUF1501 and DUF1800 domain-containing protein</fullName>
    </submittedName>
</protein>
<dbReference type="SUPFAM" id="SSF51126">
    <property type="entry name" value="Pectin lyase-like"/>
    <property type="match status" value="1"/>
</dbReference>
<evidence type="ECO:0000313" key="8">
    <source>
        <dbReference type="Proteomes" id="UP001224775"/>
    </source>
</evidence>
<dbReference type="PANTHER" id="PTHR43737">
    <property type="entry name" value="BLL7424 PROTEIN"/>
    <property type="match status" value="1"/>
</dbReference>